<dbReference type="GO" id="GO:0006508">
    <property type="term" value="P:proteolysis"/>
    <property type="evidence" value="ECO:0007669"/>
    <property type="project" value="UniProtKB-KW"/>
</dbReference>
<sequence length="305" mass="34191">MCGRPSFQLLLLSIVLVLQFQSAVILAHQEECGRSFRRSRQPRAGSVGRIINGKQSIKGAWPWQVSLQLLHPEFGFLGHWCGGVMISQEWLLTAAHCINNELFNLPLAPLWTAVLGDWDRDMEEMTEERIPVEKVILHERFHNFQHDIALMKLSRPVKFTSKTRIRAVCLPTKRLNHNQTDFCVATGWGRDLEDGLLAGKLLEAKVPVLDNAICKKKYGHAVHIRSGHLCAGHIDGSTGTCVGDSGGPLQCAMADGRWILAGITSFGSGCAKPGFPDVYTRLSYYLPWIKMKMKSNRSELRQRYG</sequence>
<dbReference type="SUPFAM" id="SSF50494">
    <property type="entry name" value="Trypsin-like serine proteases"/>
    <property type="match status" value="1"/>
</dbReference>
<evidence type="ECO:0000256" key="2">
    <source>
        <dbReference type="ARBA" id="ARBA00022670"/>
    </source>
</evidence>
<dbReference type="PANTHER" id="PTHR24252">
    <property type="entry name" value="ACROSIN-RELATED"/>
    <property type="match status" value="1"/>
</dbReference>
<dbReference type="InterPro" id="IPR001254">
    <property type="entry name" value="Trypsin_dom"/>
</dbReference>
<name>A0AAR5PN41_DENPD</name>
<keyword evidence="4 10" id="KW-0378">Hydrolase</keyword>
<evidence type="ECO:0000256" key="11">
    <source>
        <dbReference type="SAM" id="SignalP"/>
    </source>
</evidence>
<proteinExistence type="predicted"/>
<evidence type="ECO:0000313" key="14">
    <source>
        <dbReference type="Proteomes" id="UP000019118"/>
    </source>
</evidence>
<dbReference type="Pfam" id="PF00089">
    <property type="entry name" value="Trypsin"/>
    <property type="match status" value="1"/>
</dbReference>
<organism evidence="13 14">
    <name type="scientific">Dendroctonus ponderosae</name>
    <name type="common">Mountain pine beetle</name>
    <dbReference type="NCBI Taxonomy" id="77166"/>
    <lineage>
        <taxon>Eukaryota</taxon>
        <taxon>Metazoa</taxon>
        <taxon>Ecdysozoa</taxon>
        <taxon>Arthropoda</taxon>
        <taxon>Hexapoda</taxon>
        <taxon>Insecta</taxon>
        <taxon>Pterygota</taxon>
        <taxon>Neoptera</taxon>
        <taxon>Endopterygota</taxon>
        <taxon>Coleoptera</taxon>
        <taxon>Polyphaga</taxon>
        <taxon>Cucujiformia</taxon>
        <taxon>Curculionidae</taxon>
        <taxon>Scolytinae</taxon>
        <taxon>Dendroctonus</taxon>
    </lineage>
</organism>
<dbReference type="InterPro" id="IPR018114">
    <property type="entry name" value="TRYPSIN_HIS"/>
</dbReference>
<dbReference type="InterPro" id="IPR009003">
    <property type="entry name" value="Peptidase_S1_PA"/>
</dbReference>
<dbReference type="GO" id="GO:0042381">
    <property type="term" value="P:hemolymph coagulation"/>
    <property type="evidence" value="ECO:0007669"/>
    <property type="project" value="UniProtKB-KW"/>
</dbReference>
<evidence type="ECO:0000313" key="13">
    <source>
        <dbReference type="EnsemblMetazoa" id="XP_019762444.1"/>
    </source>
</evidence>
<feature type="signal peptide" evidence="11">
    <location>
        <begin position="1"/>
        <end position="27"/>
    </location>
</feature>
<dbReference type="EC" id="3.4.21.84" evidence="9"/>
<evidence type="ECO:0000256" key="4">
    <source>
        <dbReference type="ARBA" id="ARBA00022801"/>
    </source>
</evidence>
<evidence type="ECO:0000256" key="5">
    <source>
        <dbReference type="ARBA" id="ARBA00022820"/>
    </source>
</evidence>
<keyword evidence="14" id="KW-1185">Reference proteome</keyword>
<dbReference type="InterPro" id="IPR001314">
    <property type="entry name" value="Peptidase_S1A"/>
</dbReference>
<dbReference type="GeneID" id="109539249"/>
<evidence type="ECO:0000256" key="3">
    <source>
        <dbReference type="ARBA" id="ARBA00022729"/>
    </source>
</evidence>
<comment type="catalytic activity">
    <reaction evidence="8">
        <text>Selective cleavage of 103-Arg-|-Ser-104 and 124-Ile-|-Ile-125 bonds in Limulus clotting factor B to form activated factor B. Cleavage of -Pro-Arg-|-Xaa- bonds in synthetic substrates.</text>
        <dbReference type="EC" id="3.4.21.84"/>
    </reaction>
</comment>
<dbReference type="SMART" id="SM00020">
    <property type="entry name" value="Tryp_SPc"/>
    <property type="match status" value="1"/>
</dbReference>
<dbReference type="PROSITE" id="PS50240">
    <property type="entry name" value="TRYPSIN_DOM"/>
    <property type="match status" value="1"/>
</dbReference>
<evidence type="ECO:0000256" key="6">
    <source>
        <dbReference type="ARBA" id="ARBA00022825"/>
    </source>
</evidence>
<dbReference type="KEGG" id="dpa:109539249"/>
<dbReference type="PROSITE" id="PS00134">
    <property type="entry name" value="TRYPSIN_HIS"/>
    <property type="match status" value="1"/>
</dbReference>
<evidence type="ECO:0000259" key="12">
    <source>
        <dbReference type="PROSITE" id="PS50240"/>
    </source>
</evidence>
<dbReference type="PRINTS" id="PR00722">
    <property type="entry name" value="CHYMOTRYPSIN"/>
</dbReference>
<feature type="domain" description="Peptidase S1" evidence="12">
    <location>
        <begin position="50"/>
        <end position="294"/>
    </location>
</feature>
<dbReference type="PROSITE" id="PS00135">
    <property type="entry name" value="TRYPSIN_SER"/>
    <property type="match status" value="1"/>
</dbReference>
<dbReference type="InterPro" id="IPR033116">
    <property type="entry name" value="TRYPSIN_SER"/>
</dbReference>
<dbReference type="PANTHER" id="PTHR24252:SF7">
    <property type="entry name" value="HYALIN"/>
    <property type="match status" value="1"/>
</dbReference>
<evidence type="ECO:0000256" key="7">
    <source>
        <dbReference type="ARBA" id="ARBA00023157"/>
    </source>
</evidence>
<dbReference type="Proteomes" id="UP000019118">
    <property type="component" value="Unassembled WGS sequence"/>
</dbReference>
<reference evidence="13" key="2">
    <citation type="submission" date="2024-08" db="UniProtKB">
        <authorList>
            <consortium name="EnsemblMetazoa"/>
        </authorList>
    </citation>
    <scope>IDENTIFICATION</scope>
</reference>
<feature type="chain" id="PRO_5043669642" description="limulus clotting factor C" evidence="11">
    <location>
        <begin position="28"/>
        <end position="305"/>
    </location>
</feature>
<keyword evidence="5" id="KW-0353">Hemolymph clotting</keyword>
<dbReference type="InterPro" id="IPR043504">
    <property type="entry name" value="Peptidase_S1_PA_chymotrypsin"/>
</dbReference>
<keyword evidence="2 10" id="KW-0645">Protease</keyword>
<dbReference type="AlphaFoldDB" id="A0AAR5PN41"/>
<evidence type="ECO:0000256" key="9">
    <source>
        <dbReference type="ARBA" id="ARBA00066707"/>
    </source>
</evidence>
<dbReference type="Gene3D" id="2.40.10.10">
    <property type="entry name" value="Trypsin-like serine proteases"/>
    <property type="match status" value="1"/>
</dbReference>
<keyword evidence="6 10" id="KW-0720">Serine protease</keyword>
<dbReference type="GO" id="GO:0004252">
    <property type="term" value="F:serine-type endopeptidase activity"/>
    <property type="evidence" value="ECO:0007669"/>
    <property type="project" value="InterPro"/>
</dbReference>
<reference evidence="14" key="1">
    <citation type="journal article" date="2013" name="Genome Biol.">
        <title>Draft genome of the mountain pine beetle, Dendroctonus ponderosae Hopkins, a major forest pest.</title>
        <authorList>
            <person name="Keeling C.I."/>
            <person name="Yuen M.M."/>
            <person name="Liao N.Y."/>
            <person name="Docking T.R."/>
            <person name="Chan S.K."/>
            <person name="Taylor G.A."/>
            <person name="Palmquist D.L."/>
            <person name="Jackman S.D."/>
            <person name="Nguyen A."/>
            <person name="Li M."/>
            <person name="Henderson H."/>
            <person name="Janes J.K."/>
            <person name="Zhao Y."/>
            <person name="Pandoh P."/>
            <person name="Moore R."/>
            <person name="Sperling F.A."/>
            <person name="Huber D.P."/>
            <person name="Birol I."/>
            <person name="Jones S.J."/>
            <person name="Bohlmann J."/>
        </authorList>
    </citation>
    <scope>NUCLEOTIDE SEQUENCE</scope>
</reference>
<evidence type="ECO:0000256" key="8">
    <source>
        <dbReference type="ARBA" id="ARBA00052079"/>
    </source>
</evidence>
<keyword evidence="7" id="KW-1015">Disulfide bond</keyword>
<keyword evidence="1" id="KW-0768">Sushi</keyword>
<accession>A0AAR5PN41</accession>
<evidence type="ECO:0000256" key="10">
    <source>
        <dbReference type="RuleBase" id="RU363034"/>
    </source>
</evidence>
<dbReference type="FunFam" id="2.40.10.10:FF:000120">
    <property type="entry name" value="Putative serine protease"/>
    <property type="match status" value="1"/>
</dbReference>
<dbReference type="CDD" id="cd00190">
    <property type="entry name" value="Tryp_SPc"/>
    <property type="match status" value="1"/>
</dbReference>
<dbReference type="EnsemblMetazoa" id="XM_019906885.1">
    <property type="protein sequence ID" value="XP_019762444.1"/>
    <property type="gene ID" value="LOC109539249"/>
</dbReference>
<dbReference type="RefSeq" id="XP_019762444.1">
    <property type="nucleotide sequence ID" value="XM_019906885.2"/>
</dbReference>
<evidence type="ECO:0000256" key="1">
    <source>
        <dbReference type="ARBA" id="ARBA00022659"/>
    </source>
</evidence>
<keyword evidence="3 11" id="KW-0732">Signal</keyword>
<protein>
    <recommendedName>
        <fullName evidence="9">limulus clotting factor C</fullName>
        <ecNumber evidence="9">3.4.21.84</ecNumber>
    </recommendedName>
</protein>